<dbReference type="Pfam" id="PF00293">
    <property type="entry name" value="NUDIX"/>
    <property type="match status" value="1"/>
</dbReference>
<dbReference type="GO" id="GO:0006753">
    <property type="term" value="P:nucleoside phosphate metabolic process"/>
    <property type="evidence" value="ECO:0007669"/>
    <property type="project" value="TreeGrafter"/>
</dbReference>
<feature type="domain" description="Nudix hydrolase" evidence="3">
    <location>
        <begin position="44"/>
        <end position="172"/>
    </location>
</feature>
<dbReference type="PANTHER" id="PTHR11839">
    <property type="entry name" value="UDP/ADP-SUGAR PYROPHOSPHATASE"/>
    <property type="match status" value="1"/>
</dbReference>
<proteinExistence type="predicted"/>
<reference evidence="5" key="1">
    <citation type="submission" date="2017-09" db="EMBL/GenBank/DDBJ databases">
        <title>Depth-based differentiation of microbial function through sediment-hosted aquifers and enrichment of novel symbionts in the deep terrestrial subsurface.</title>
        <authorList>
            <person name="Probst A.J."/>
            <person name="Ladd B."/>
            <person name="Jarett J.K."/>
            <person name="Geller-Mcgrath D.E."/>
            <person name="Sieber C.M.K."/>
            <person name="Emerson J.B."/>
            <person name="Anantharaman K."/>
            <person name="Thomas B.C."/>
            <person name="Malmstrom R."/>
            <person name="Stieglmeier M."/>
            <person name="Klingl A."/>
            <person name="Woyke T."/>
            <person name="Ryan C.M."/>
            <person name="Banfield J.F."/>
        </authorList>
    </citation>
    <scope>NUCLEOTIDE SEQUENCE [LARGE SCALE GENOMIC DNA]</scope>
</reference>
<dbReference type="PROSITE" id="PS00893">
    <property type="entry name" value="NUDIX_BOX"/>
    <property type="match status" value="1"/>
</dbReference>
<dbReference type="Gene3D" id="3.90.79.10">
    <property type="entry name" value="Nucleoside Triphosphate Pyrophosphohydrolase"/>
    <property type="match status" value="1"/>
</dbReference>
<comment type="cofactor">
    <cofactor evidence="1">
        <name>Mg(2+)</name>
        <dbReference type="ChEBI" id="CHEBI:18420"/>
    </cofactor>
</comment>
<evidence type="ECO:0000313" key="4">
    <source>
        <dbReference type="EMBL" id="PIS41104.1"/>
    </source>
</evidence>
<accession>A0A2H0YRH0</accession>
<dbReference type="EMBL" id="PEXV01000155">
    <property type="protein sequence ID" value="PIS41104.1"/>
    <property type="molecule type" value="Genomic_DNA"/>
</dbReference>
<evidence type="ECO:0000256" key="1">
    <source>
        <dbReference type="ARBA" id="ARBA00001946"/>
    </source>
</evidence>
<evidence type="ECO:0000313" key="5">
    <source>
        <dbReference type="Proteomes" id="UP000228711"/>
    </source>
</evidence>
<dbReference type="GO" id="GO:0005829">
    <property type="term" value="C:cytosol"/>
    <property type="evidence" value="ECO:0007669"/>
    <property type="project" value="TreeGrafter"/>
</dbReference>
<evidence type="ECO:0000259" key="3">
    <source>
        <dbReference type="PROSITE" id="PS51462"/>
    </source>
</evidence>
<comment type="caution">
    <text evidence="4">The sequence shown here is derived from an EMBL/GenBank/DDBJ whole genome shotgun (WGS) entry which is preliminary data.</text>
</comment>
<keyword evidence="2" id="KW-0378">Hydrolase</keyword>
<dbReference type="Proteomes" id="UP000228711">
    <property type="component" value="Unassembled WGS sequence"/>
</dbReference>
<dbReference type="InterPro" id="IPR000086">
    <property type="entry name" value="NUDIX_hydrolase_dom"/>
</dbReference>
<dbReference type="PANTHER" id="PTHR11839:SF18">
    <property type="entry name" value="NUDIX HYDROLASE DOMAIN-CONTAINING PROTEIN"/>
    <property type="match status" value="1"/>
</dbReference>
<dbReference type="CDD" id="cd03424">
    <property type="entry name" value="NUDIX_ADPRase_Nudt5_UGPPase_Nudt14"/>
    <property type="match status" value="1"/>
</dbReference>
<name>A0A2H0YRH0_9BACT</name>
<organism evidence="4 5">
    <name type="scientific">Candidatus Kerfeldbacteria bacterium CG08_land_8_20_14_0_20_42_7</name>
    <dbReference type="NCBI Taxonomy" id="2014245"/>
    <lineage>
        <taxon>Bacteria</taxon>
        <taxon>Candidatus Kerfeldiibacteriota</taxon>
    </lineage>
</organism>
<protein>
    <recommendedName>
        <fullName evidence="3">Nudix hydrolase domain-containing protein</fullName>
    </recommendedName>
</protein>
<dbReference type="InterPro" id="IPR015797">
    <property type="entry name" value="NUDIX_hydrolase-like_dom_sf"/>
</dbReference>
<dbReference type="SUPFAM" id="SSF55811">
    <property type="entry name" value="Nudix"/>
    <property type="match status" value="1"/>
</dbReference>
<dbReference type="AlphaFoldDB" id="A0A2H0YRH0"/>
<dbReference type="PROSITE" id="PS51462">
    <property type="entry name" value="NUDIX"/>
    <property type="match status" value="1"/>
</dbReference>
<sequence length="180" mass="20868">MKSGLKSWKQLSSRRVYKSPYIAIDEDRVILPNGTVKKYYLSNQNRSAVSVLAFDNRGRFLLQKEYRYPVGKVMYSFPGGLVENGEKTLSAAKREFREETGYKAKNWRHLGSFYASPSRTNLRFFLYIARDLTFVGDAPDEGEFLEHEWVSERKLRNMVKNGTINVQTELASLLLYFQGN</sequence>
<gene>
    <name evidence="4" type="ORF">COT25_04870</name>
</gene>
<dbReference type="GO" id="GO:0019693">
    <property type="term" value="P:ribose phosphate metabolic process"/>
    <property type="evidence" value="ECO:0007669"/>
    <property type="project" value="TreeGrafter"/>
</dbReference>
<dbReference type="InterPro" id="IPR020084">
    <property type="entry name" value="NUDIX_hydrolase_CS"/>
</dbReference>
<evidence type="ECO:0000256" key="2">
    <source>
        <dbReference type="ARBA" id="ARBA00022801"/>
    </source>
</evidence>
<dbReference type="GO" id="GO:0016787">
    <property type="term" value="F:hydrolase activity"/>
    <property type="evidence" value="ECO:0007669"/>
    <property type="project" value="UniProtKB-KW"/>
</dbReference>